<evidence type="ECO:0000313" key="1">
    <source>
        <dbReference type="EMBL" id="PYI34028.1"/>
    </source>
</evidence>
<keyword evidence="2" id="KW-1185">Reference proteome</keyword>
<gene>
    <name evidence="1" type="ORF">BP00DRAFT_493472</name>
</gene>
<protein>
    <submittedName>
        <fullName evidence="1">Uncharacterized protein</fullName>
    </submittedName>
</protein>
<name>A0A2V5IB82_9EURO</name>
<reference evidence="1 2" key="1">
    <citation type="submission" date="2018-02" db="EMBL/GenBank/DDBJ databases">
        <title>The genomes of Aspergillus section Nigri reveals drivers in fungal speciation.</title>
        <authorList>
            <consortium name="DOE Joint Genome Institute"/>
            <person name="Vesth T.C."/>
            <person name="Nybo J."/>
            <person name="Theobald S."/>
            <person name="Brandl J."/>
            <person name="Frisvad J.C."/>
            <person name="Nielsen K.F."/>
            <person name="Lyhne E.K."/>
            <person name="Kogle M.E."/>
            <person name="Kuo A."/>
            <person name="Riley R."/>
            <person name="Clum A."/>
            <person name="Nolan M."/>
            <person name="Lipzen A."/>
            <person name="Salamov A."/>
            <person name="Henrissat B."/>
            <person name="Wiebenga A."/>
            <person name="De vries R.P."/>
            <person name="Grigoriev I.V."/>
            <person name="Mortensen U.H."/>
            <person name="Andersen M.R."/>
            <person name="Baker S.E."/>
        </authorList>
    </citation>
    <scope>NUCLEOTIDE SEQUENCE [LARGE SCALE GENOMIC DNA]</scope>
    <source>
        <strain evidence="1 2">CBS 114.80</strain>
    </source>
</reference>
<organism evidence="1 2">
    <name type="scientific">Aspergillus indologenus CBS 114.80</name>
    <dbReference type="NCBI Taxonomy" id="1450541"/>
    <lineage>
        <taxon>Eukaryota</taxon>
        <taxon>Fungi</taxon>
        <taxon>Dikarya</taxon>
        <taxon>Ascomycota</taxon>
        <taxon>Pezizomycotina</taxon>
        <taxon>Eurotiomycetes</taxon>
        <taxon>Eurotiomycetidae</taxon>
        <taxon>Eurotiales</taxon>
        <taxon>Aspergillaceae</taxon>
        <taxon>Aspergillus</taxon>
        <taxon>Aspergillus subgen. Circumdati</taxon>
    </lineage>
</organism>
<dbReference type="Proteomes" id="UP000248817">
    <property type="component" value="Unassembled WGS sequence"/>
</dbReference>
<dbReference type="EMBL" id="KZ825479">
    <property type="protein sequence ID" value="PYI34028.1"/>
    <property type="molecule type" value="Genomic_DNA"/>
</dbReference>
<dbReference type="PANTHER" id="PTHR39697">
    <property type="entry name" value="RICIN B LECTIN DOMAIN-CONTAINING PROTEIN-RELATED"/>
    <property type="match status" value="1"/>
</dbReference>
<dbReference type="AlphaFoldDB" id="A0A2V5IB82"/>
<evidence type="ECO:0000313" key="2">
    <source>
        <dbReference type="Proteomes" id="UP000248817"/>
    </source>
</evidence>
<sequence>MSSSGDDGCNTPSHTTLASDTKTSLTLDLETSCLWPGGKYIIRKTRSKLAIGLKNGQLGLYALPTKDTANYDLGCYWNCVENDGWLGLRNTVSGGFIGLEDQDYRNLDAISLERTSRHKLCARQHPDGGYVLLFSHDFSSLLMISYEITQWLPERGGYIPTQTPHTISHERGHTYSPAHKEALEHRMSTSDDQGCDTPTHTTPLSIYADSTGLPSFARIQTYKQSTCPWKGGTFIIHEPKSNLVIALSDGVLGLYPQREGGSRDTASHDFGPYWKCMENEAMWLGFKNTVSAAYIGHNNEISCWRFVAKQSFHGGLESFCARQHPDGGYVLLVKYGGGFLPMRAGGKDGTELVLDKGQKGGTRWQFIRVDYP</sequence>
<proteinExistence type="predicted"/>
<dbReference type="PANTHER" id="PTHR39697:SF2">
    <property type="entry name" value="CYANOVIRIN-N DOMAIN-CONTAINING PROTEIN"/>
    <property type="match status" value="1"/>
</dbReference>
<accession>A0A2V5IB82</accession>